<proteinExistence type="predicted"/>
<protein>
    <submittedName>
        <fullName evidence="1">Uncharacterized protein</fullName>
    </submittedName>
</protein>
<dbReference type="AlphaFoldDB" id="A0A6J4N7L4"/>
<dbReference type="EMBL" id="CADCTR010003051">
    <property type="protein sequence ID" value="CAA9379926.1"/>
    <property type="molecule type" value="Genomic_DNA"/>
</dbReference>
<evidence type="ECO:0000313" key="1">
    <source>
        <dbReference type="EMBL" id="CAA9379926.1"/>
    </source>
</evidence>
<sequence>MCGDLVHASPKYETWRVARLSGTSHATQLALVPRSIRTLLTPVL</sequence>
<reference evidence="1" key="1">
    <citation type="submission" date="2020-02" db="EMBL/GenBank/DDBJ databases">
        <authorList>
            <person name="Meier V. D."/>
        </authorList>
    </citation>
    <scope>NUCLEOTIDE SEQUENCE</scope>
    <source>
        <strain evidence="1">AVDCRST_MAG93</strain>
    </source>
</reference>
<accession>A0A6J4N7L4</accession>
<gene>
    <name evidence="1" type="ORF">AVDCRST_MAG93-9096</name>
</gene>
<name>A0A6J4N7L4_9CHLR</name>
<organism evidence="1">
    <name type="scientific">uncultured Chloroflexia bacterium</name>
    <dbReference type="NCBI Taxonomy" id="1672391"/>
    <lineage>
        <taxon>Bacteria</taxon>
        <taxon>Bacillati</taxon>
        <taxon>Chloroflexota</taxon>
        <taxon>Chloroflexia</taxon>
        <taxon>environmental samples</taxon>
    </lineage>
</organism>